<dbReference type="PANTHER" id="PTHR39605">
    <property type="entry name" value="MAJOR FACILITATOR SUPERFAMILY (MFS) PROFILE DOMAIN-CONTAINING PROTEIN"/>
    <property type="match status" value="1"/>
</dbReference>
<protein>
    <submittedName>
        <fullName evidence="2">Uncharacterized protein</fullName>
    </submittedName>
</protein>
<dbReference type="AlphaFoldDB" id="A0A8H7ADW0"/>
<dbReference type="Proteomes" id="UP000606974">
    <property type="component" value="Unassembled WGS sequence"/>
</dbReference>
<keyword evidence="1" id="KW-0472">Membrane</keyword>
<dbReference type="PANTHER" id="PTHR39605:SF1">
    <property type="entry name" value="MAJOR FACILITATOR SUPERFAMILY (MFS) PROFILE DOMAIN-CONTAINING PROTEIN"/>
    <property type="match status" value="1"/>
</dbReference>
<dbReference type="OrthoDB" id="2550114at2759"/>
<keyword evidence="1" id="KW-1133">Transmembrane helix</keyword>
<reference evidence="2" key="1">
    <citation type="submission" date="2020-02" db="EMBL/GenBank/DDBJ databases">
        <authorList>
            <person name="Palmer J.M."/>
        </authorList>
    </citation>
    <scope>NUCLEOTIDE SEQUENCE</scope>
    <source>
        <strain evidence="2">EPUS1.4</strain>
        <tissue evidence="2">Thallus</tissue>
    </source>
</reference>
<evidence type="ECO:0000313" key="2">
    <source>
        <dbReference type="EMBL" id="KAF7507098.1"/>
    </source>
</evidence>
<comment type="caution">
    <text evidence="2">The sequence shown here is derived from an EMBL/GenBank/DDBJ whole genome shotgun (WGS) entry which is preliminary data.</text>
</comment>
<accession>A0A8H7ADW0</accession>
<proteinExistence type="predicted"/>
<keyword evidence="3" id="KW-1185">Reference proteome</keyword>
<dbReference type="EMBL" id="JAACFV010000074">
    <property type="protein sequence ID" value="KAF7507098.1"/>
    <property type="molecule type" value="Genomic_DNA"/>
</dbReference>
<name>A0A8H7ADW0_9EURO</name>
<organism evidence="2 3">
    <name type="scientific">Endocarpon pusillum</name>
    <dbReference type="NCBI Taxonomy" id="364733"/>
    <lineage>
        <taxon>Eukaryota</taxon>
        <taxon>Fungi</taxon>
        <taxon>Dikarya</taxon>
        <taxon>Ascomycota</taxon>
        <taxon>Pezizomycotina</taxon>
        <taxon>Eurotiomycetes</taxon>
        <taxon>Chaetothyriomycetidae</taxon>
        <taxon>Verrucariales</taxon>
        <taxon>Verrucariaceae</taxon>
        <taxon>Endocarpon</taxon>
    </lineage>
</organism>
<feature type="transmembrane region" description="Helical" evidence="1">
    <location>
        <begin position="60"/>
        <end position="81"/>
    </location>
</feature>
<gene>
    <name evidence="2" type="ORF">GJ744_010911</name>
</gene>
<evidence type="ECO:0000256" key="1">
    <source>
        <dbReference type="SAM" id="Phobius"/>
    </source>
</evidence>
<evidence type="ECO:0000313" key="3">
    <source>
        <dbReference type="Proteomes" id="UP000606974"/>
    </source>
</evidence>
<sequence length="117" mass="12720">MMLLTGSIPLTSMVSEPVSIEELDPKAPYAVPVLRTTMIFHSLAAIYCYTSYVSLGQSGFMLGLAGYGALATMGLWCVMFATSGGHISKRTGADKRMSGFPFKNEKAYNPKVDKKRI</sequence>
<keyword evidence="1" id="KW-0812">Transmembrane</keyword>